<feature type="signal peptide" evidence="1">
    <location>
        <begin position="1"/>
        <end position="32"/>
    </location>
</feature>
<dbReference type="PANTHER" id="PTHR33420">
    <property type="entry name" value="FIMBRIAL SUBUNIT ELFA-RELATED"/>
    <property type="match status" value="1"/>
</dbReference>
<gene>
    <name evidence="4" type="ORF">MX989_03840</name>
    <name evidence="3" type="ORF">SS37_13600</name>
</gene>
<accession>A0A0F1AV04</accession>
<evidence type="ECO:0000313" key="3">
    <source>
        <dbReference type="EMBL" id="KJN25956.1"/>
    </source>
</evidence>
<dbReference type="PATRIC" id="fig|1619248.3.peg.1934"/>
<dbReference type="EMBL" id="JALLIR010000001">
    <property type="protein sequence ID" value="MDR9945225.1"/>
    <property type="molecule type" value="Genomic_DNA"/>
</dbReference>
<dbReference type="OrthoDB" id="6504695at2"/>
<dbReference type="InterPro" id="IPR008966">
    <property type="entry name" value="Adhesion_dom_sf"/>
</dbReference>
<dbReference type="GO" id="GO:0043709">
    <property type="term" value="P:cell adhesion involved in single-species biofilm formation"/>
    <property type="evidence" value="ECO:0007669"/>
    <property type="project" value="TreeGrafter"/>
</dbReference>
<reference evidence="3 5" key="1">
    <citation type="submission" date="2015-03" db="EMBL/GenBank/DDBJ databases">
        <authorList>
            <person name="McCorrison J."/>
            <person name="Sanka R."/>
            <person name="Adams M."/>
            <person name="Brinkac L."/>
            <person name="Nierman W."/>
            <person name="Sutton G."/>
            <person name="Nelson K."/>
            <person name="Kiedrowski L."/>
            <person name="Guerrero D."/>
            <person name="Bonomo R."/>
        </authorList>
    </citation>
    <scope>NUCLEOTIDE SEQUENCE [LARGE SCALE GENOMIC DNA]</scope>
    <source>
        <strain evidence="3 5">35699</strain>
    </source>
</reference>
<dbReference type="Pfam" id="PF00419">
    <property type="entry name" value="Fimbrial"/>
    <property type="match status" value="1"/>
</dbReference>
<dbReference type="NCBIfam" id="NF011834">
    <property type="entry name" value="PRK15306.1"/>
    <property type="match status" value="1"/>
</dbReference>
<reference evidence="4" key="2">
    <citation type="submission" date="2022-11" db="EMBL/GenBank/DDBJ databases">
        <title>blaNDM-1 and qnrB1 co-producing ST413 Enterobacter.</title>
        <authorList>
            <person name="Halder G."/>
            <person name="Chaudhuri B."/>
            <person name="Dutta S."/>
        </authorList>
    </citation>
    <scope>NUCLEOTIDE SEQUENCE</scope>
    <source>
        <strain evidence="4">PEER684</strain>
    </source>
</reference>
<evidence type="ECO:0000313" key="4">
    <source>
        <dbReference type="EMBL" id="MDR9945225.1"/>
    </source>
</evidence>
<dbReference type="SUPFAM" id="SSF49401">
    <property type="entry name" value="Bacterial adhesins"/>
    <property type="match status" value="1"/>
</dbReference>
<evidence type="ECO:0000259" key="2">
    <source>
        <dbReference type="Pfam" id="PF00419"/>
    </source>
</evidence>
<keyword evidence="1" id="KW-0732">Signal</keyword>
<dbReference type="InterPro" id="IPR050263">
    <property type="entry name" value="Bact_Fimbrial_Adh_Pro"/>
</dbReference>
<dbReference type="InterPro" id="IPR036937">
    <property type="entry name" value="Adhesion_dom_fimbrial_sf"/>
</dbReference>
<sequence length="198" mass="20473">MENNVTAFDKKRFLVHTALVAVLFSATCGVRAAENLDLTFSANIRETTCDIKIDGGTGDGTNNTITIGANGNTRVDTIATGEAKENFKLVITECPSSLVSLKTEVAGTASGSVNTAIANGIDSSAGGAANTGLSIARVSAPDAPFVINSTDDSKRLVWTPAEISAKEVGLVATMVETVANQATTGSFRAIATFNFSYE</sequence>
<protein>
    <submittedName>
        <fullName evidence="3">Fimbrial protein</fullName>
    </submittedName>
</protein>
<dbReference type="EMBL" id="JZYX01000027">
    <property type="protein sequence ID" value="KJN25956.1"/>
    <property type="molecule type" value="Genomic_DNA"/>
</dbReference>
<dbReference type="PANTHER" id="PTHR33420:SF33">
    <property type="entry name" value="MINOR FIMBRIAL SUBUNIT"/>
    <property type="match status" value="1"/>
</dbReference>
<evidence type="ECO:0000313" key="5">
    <source>
        <dbReference type="Proteomes" id="UP000033352"/>
    </source>
</evidence>
<evidence type="ECO:0000256" key="1">
    <source>
        <dbReference type="SAM" id="SignalP"/>
    </source>
</evidence>
<dbReference type="RefSeq" id="WP_045285858.1">
    <property type="nucleotide sequence ID" value="NZ_CABMND010000009.1"/>
</dbReference>
<dbReference type="Gene3D" id="2.60.40.1090">
    <property type="entry name" value="Fimbrial-type adhesion domain"/>
    <property type="match status" value="1"/>
</dbReference>
<dbReference type="AlphaFoldDB" id="A0A0F1AV04"/>
<dbReference type="Proteomes" id="UP001185068">
    <property type="component" value="Unassembled WGS sequence"/>
</dbReference>
<comment type="caution">
    <text evidence="3">The sequence shown here is derived from an EMBL/GenBank/DDBJ whole genome shotgun (WGS) entry which is preliminary data.</text>
</comment>
<dbReference type="Proteomes" id="UP000033352">
    <property type="component" value="Unassembled WGS sequence"/>
</dbReference>
<feature type="domain" description="Fimbrial-type adhesion" evidence="2">
    <location>
        <begin position="39"/>
        <end position="197"/>
    </location>
</feature>
<name>A0A0F1AV04_9ENTR</name>
<dbReference type="GeneID" id="72830622"/>
<feature type="chain" id="PRO_5002448637" evidence="1">
    <location>
        <begin position="33"/>
        <end position="198"/>
    </location>
</feature>
<proteinExistence type="predicted"/>
<dbReference type="InterPro" id="IPR000259">
    <property type="entry name" value="Adhesion_dom_fimbrial"/>
</dbReference>
<dbReference type="GO" id="GO:0009289">
    <property type="term" value="C:pilus"/>
    <property type="evidence" value="ECO:0007669"/>
    <property type="project" value="InterPro"/>
</dbReference>
<organism evidence="3 5">
    <name type="scientific">Enterobacter sichuanensis</name>
    <dbReference type="NCBI Taxonomy" id="2071710"/>
    <lineage>
        <taxon>Bacteria</taxon>
        <taxon>Pseudomonadati</taxon>
        <taxon>Pseudomonadota</taxon>
        <taxon>Gammaproteobacteria</taxon>
        <taxon>Enterobacterales</taxon>
        <taxon>Enterobacteriaceae</taxon>
        <taxon>Enterobacter</taxon>
        <taxon>Enterobacter cloacae complex</taxon>
    </lineage>
</organism>